<feature type="compositionally biased region" description="Basic and acidic residues" evidence="1">
    <location>
        <begin position="374"/>
        <end position="385"/>
    </location>
</feature>
<dbReference type="EMBL" id="MFEN01000025">
    <property type="protein sequence ID" value="OGE84137.1"/>
    <property type="molecule type" value="Genomic_DNA"/>
</dbReference>
<feature type="region of interest" description="Disordered" evidence="1">
    <location>
        <begin position="363"/>
        <end position="395"/>
    </location>
</feature>
<feature type="compositionally biased region" description="Basic residues" evidence="1">
    <location>
        <begin position="386"/>
        <end position="395"/>
    </location>
</feature>
<protein>
    <submittedName>
        <fullName evidence="2">Uncharacterized protein</fullName>
    </submittedName>
</protein>
<dbReference type="Proteomes" id="UP000176339">
    <property type="component" value="Unassembled WGS sequence"/>
</dbReference>
<feature type="region of interest" description="Disordered" evidence="1">
    <location>
        <begin position="1"/>
        <end position="24"/>
    </location>
</feature>
<organism evidence="2 3">
    <name type="scientific">Candidatus Doudnabacteria bacterium RIFCSPHIGHO2_01_FULL_49_9</name>
    <dbReference type="NCBI Taxonomy" id="1817827"/>
    <lineage>
        <taxon>Bacteria</taxon>
        <taxon>Candidatus Doudnaibacteriota</taxon>
    </lineage>
</organism>
<evidence type="ECO:0000313" key="3">
    <source>
        <dbReference type="Proteomes" id="UP000176339"/>
    </source>
</evidence>
<proteinExistence type="predicted"/>
<sequence length="395" mass="43768">MFKSEMPPEGGSNDKAEALARQGVAEDATQFDIDEALEVEAGLDRVDSESRKMEQKTHEKFENRALDIIEELMDEKGDPAMLSGALVGFDSDRSWALRKRLLDEGLAMNNLLSSIAGLDSDAAWDLRDTTLSLKGDFASEVVASLAGVDSSRSWEMRNKLMEGRVNLRTMAASINGLDSDDAGRMRERLSSLGFGEADILATFSGIDSVKAWNLREKLFKERDKMGAIDSVAVNNGLLISLAGLDSPRAWEMRDALIKERHADKINMCVSLIGLDSQRANVKRLAMIESGDFPEEDVAISLAGLNSYNDWRIRDVLMRDGAPRDEMARSLSNRLAVVVAAAKGIKNIKESTIASIREAKVTAHENVPTEEEKEVESRLEKVLEQSRRKRRPNLKK</sequence>
<reference evidence="2 3" key="1">
    <citation type="journal article" date="2016" name="Nat. Commun.">
        <title>Thousands of microbial genomes shed light on interconnected biogeochemical processes in an aquifer system.</title>
        <authorList>
            <person name="Anantharaman K."/>
            <person name="Brown C.T."/>
            <person name="Hug L.A."/>
            <person name="Sharon I."/>
            <person name="Castelle C.J."/>
            <person name="Probst A.J."/>
            <person name="Thomas B.C."/>
            <person name="Singh A."/>
            <person name="Wilkins M.J."/>
            <person name="Karaoz U."/>
            <person name="Brodie E.L."/>
            <person name="Williams K.H."/>
            <person name="Hubbard S.S."/>
            <person name="Banfield J.F."/>
        </authorList>
    </citation>
    <scope>NUCLEOTIDE SEQUENCE [LARGE SCALE GENOMIC DNA]</scope>
</reference>
<evidence type="ECO:0000256" key="1">
    <source>
        <dbReference type="SAM" id="MobiDB-lite"/>
    </source>
</evidence>
<name>A0A1F5P2I5_9BACT</name>
<comment type="caution">
    <text evidence="2">The sequence shown here is derived from an EMBL/GenBank/DDBJ whole genome shotgun (WGS) entry which is preliminary data.</text>
</comment>
<dbReference type="AlphaFoldDB" id="A0A1F5P2I5"/>
<accession>A0A1F5P2I5</accession>
<evidence type="ECO:0000313" key="2">
    <source>
        <dbReference type="EMBL" id="OGE84137.1"/>
    </source>
</evidence>
<gene>
    <name evidence="2" type="ORF">A2846_00295</name>
</gene>